<evidence type="ECO:0000313" key="7">
    <source>
        <dbReference type="RefSeq" id="XP_014674096.1"/>
    </source>
</evidence>
<keyword evidence="1" id="KW-0245">EGF-like domain</keyword>
<evidence type="ECO:0000313" key="6">
    <source>
        <dbReference type="Proteomes" id="UP000695022"/>
    </source>
</evidence>
<evidence type="ECO:0000259" key="4">
    <source>
        <dbReference type="Pfam" id="PF15636"/>
    </source>
</evidence>
<dbReference type="InterPro" id="IPR056823">
    <property type="entry name" value="TEN-like_YD-shell"/>
</dbReference>
<dbReference type="GeneID" id="106814306"/>
<proteinExistence type="predicted"/>
<dbReference type="Pfam" id="PF23538">
    <property type="entry name" value="Teneurin_ABD"/>
    <property type="match status" value="1"/>
</dbReference>
<evidence type="ECO:0000256" key="1">
    <source>
        <dbReference type="ARBA" id="ARBA00022536"/>
    </source>
</evidence>
<keyword evidence="6" id="KW-1185">Reference proteome</keyword>
<dbReference type="InterPro" id="IPR028916">
    <property type="entry name" value="Tox-GHH_dom"/>
</dbReference>
<dbReference type="RefSeq" id="XP_014674096.1">
    <property type="nucleotide sequence ID" value="XM_014818610.1"/>
</dbReference>
<reference evidence="7" key="1">
    <citation type="submission" date="2025-08" db="UniProtKB">
        <authorList>
            <consortium name="RefSeq"/>
        </authorList>
    </citation>
    <scope>IDENTIFICATION</scope>
</reference>
<evidence type="ECO:0000259" key="5">
    <source>
        <dbReference type="Pfam" id="PF25023"/>
    </source>
</evidence>
<dbReference type="Gene3D" id="2.180.10.10">
    <property type="entry name" value="RHS repeat-associated core"/>
    <property type="match status" value="1"/>
</dbReference>
<name>A0ABM1EPH5_PRICU</name>
<dbReference type="InterPro" id="IPR051216">
    <property type="entry name" value="Teneurin"/>
</dbReference>
<dbReference type="Proteomes" id="UP000695022">
    <property type="component" value="Unplaced"/>
</dbReference>
<organism evidence="6 7">
    <name type="scientific">Priapulus caudatus</name>
    <name type="common">Priapulid worm</name>
    <dbReference type="NCBI Taxonomy" id="37621"/>
    <lineage>
        <taxon>Eukaryota</taxon>
        <taxon>Metazoa</taxon>
        <taxon>Ecdysozoa</taxon>
        <taxon>Scalidophora</taxon>
        <taxon>Priapulida</taxon>
        <taxon>Priapulimorpha</taxon>
        <taxon>Priapulimorphida</taxon>
        <taxon>Priapulidae</taxon>
        <taxon>Priapulus</taxon>
    </lineage>
</organism>
<sequence length="429" mass="46646">MSVKVLYYDIRGSLFAIQMDDMYFYVASDHVGTPQAVLSSGLSVIKELTTAPYGEIISDSNPAFTIPIGFWGGIHDPVSKLVFIDGRPYDPVIGRWMSPDQKWEEVAADPQLANRYRFQKSNPVNKDRGGGRYLSDLESWMKVFGYDTAVVRTPVAPTPHATPADPTSLRLSSGLACSLTACGIALERYSSVPKSKVTERMHADFAPARLSAGSVFGDGILLSVADGVVVVNALPGAHKQARDVAMVILNGTLPVGLQLTIQGMDSHFLVKPPGKQVAEDLWKLSMSGDWLPLGNGMNVTKHEIGGDGGGSGGGEASYIDVRLQGAQSVINVRYGTTLAAETQRVRNYAKQWAITQAWAREQSLLHSGHFGSYHWTEAEKREILQTGAAADYSGHYLRDVGMYPQLADDCNNIVFRKRPPLDNMLSGVL</sequence>
<dbReference type="InterPro" id="IPR022385">
    <property type="entry name" value="Rhs_assc_core"/>
</dbReference>
<dbReference type="PANTHER" id="PTHR11219:SF69">
    <property type="entry name" value="TENEURIN-A"/>
    <property type="match status" value="1"/>
</dbReference>
<dbReference type="Pfam" id="PF15636">
    <property type="entry name" value="Tox-GHH"/>
    <property type="match status" value="1"/>
</dbReference>
<dbReference type="Pfam" id="PF25023">
    <property type="entry name" value="TEN_YD-shell"/>
    <property type="match status" value="1"/>
</dbReference>
<protein>
    <submittedName>
        <fullName evidence="7">Teneurin-4-like</fullName>
    </submittedName>
</protein>
<accession>A0ABM1EPH5</accession>
<feature type="domain" description="Teneurin-like YD-shell" evidence="5">
    <location>
        <begin position="3"/>
        <end position="124"/>
    </location>
</feature>
<dbReference type="NCBIfam" id="TIGR03696">
    <property type="entry name" value="Rhs_assc_core"/>
    <property type="match status" value="1"/>
</dbReference>
<feature type="domain" description="Tox-GHH" evidence="4">
    <location>
        <begin position="341"/>
        <end position="417"/>
    </location>
</feature>
<evidence type="ECO:0000256" key="2">
    <source>
        <dbReference type="ARBA" id="ARBA00022737"/>
    </source>
</evidence>
<evidence type="ECO:0000256" key="3">
    <source>
        <dbReference type="ARBA" id="ARBA00023157"/>
    </source>
</evidence>
<keyword evidence="3" id="KW-1015">Disulfide bond</keyword>
<keyword evidence="2" id="KW-0677">Repeat</keyword>
<dbReference type="PANTHER" id="PTHR11219">
    <property type="entry name" value="TENEURIN AND N-ACETYLGLUCOSAMINE-1-PHOSPHODIESTER ALPHA-N-ACETYLGLUCOSAMINIDASE"/>
    <property type="match status" value="1"/>
</dbReference>
<gene>
    <name evidence="7" type="primary">LOC106814306</name>
</gene>